<dbReference type="PATRIC" id="fig|1618732.3.peg.614"/>
<dbReference type="SUPFAM" id="SSF81301">
    <property type="entry name" value="Nucleotidyltransferase"/>
    <property type="match status" value="1"/>
</dbReference>
<gene>
    <name evidence="11" type="ORF">UX31_C0016G0001</name>
</gene>
<dbReference type="InterPro" id="IPR052038">
    <property type="entry name" value="Type-VII_TA_antitoxin"/>
</dbReference>
<proteinExistence type="inferred from homology"/>
<name>A0A0G1NLQ3_9BACT</name>
<dbReference type="GO" id="GO:0046872">
    <property type="term" value="F:metal ion binding"/>
    <property type="evidence" value="ECO:0007669"/>
    <property type="project" value="UniProtKB-KW"/>
</dbReference>
<dbReference type="InterPro" id="IPR002934">
    <property type="entry name" value="Polymerase_NTP_transf_dom"/>
</dbReference>
<evidence type="ECO:0000313" key="11">
    <source>
        <dbReference type="EMBL" id="KKU21524.1"/>
    </source>
</evidence>
<dbReference type="InterPro" id="IPR043519">
    <property type="entry name" value="NT_sf"/>
</dbReference>
<keyword evidence="2" id="KW-1277">Toxin-antitoxin system</keyword>
<evidence type="ECO:0000256" key="4">
    <source>
        <dbReference type="ARBA" id="ARBA00022695"/>
    </source>
</evidence>
<dbReference type="Gene3D" id="3.30.460.10">
    <property type="entry name" value="Beta Polymerase, domain 2"/>
    <property type="match status" value="1"/>
</dbReference>
<keyword evidence="8" id="KW-0460">Magnesium</keyword>
<keyword evidence="3" id="KW-0808">Transferase</keyword>
<evidence type="ECO:0000256" key="1">
    <source>
        <dbReference type="ARBA" id="ARBA00001946"/>
    </source>
</evidence>
<protein>
    <recommendedName>
        <fullName evidence="10">Polymerase nucleotidyl transferase domain-containing protein</fullName>
    </recommendedName>
</protein>
<evidence type="ECO:0000256" key="7">
    <source>
        <dbReference type="ARBA" id="ARBA00022840"/>
    </source>
</evidence>
<feature type="domain" description="Polymerase nucleotidyl transferase" evidence="10">
    <location>
        <begin position="17"/>
        <end position="93"/>
    </location>
</feature>
<keyword evidence="6" id="KW-0547">Nucleotide-binding</keyword>
<dbReference type="AlphaFoldDB" id="A0A0G1NLQ3"/>
<dbReference type="PANTHER" id="PTHR33571">
    <property type="entry name" value="SSL8005 PROTEIN"/>
    <property type="match status" value="1"/>
</dbReference>
<accession>A0A0G1NLQ3</accession>
<dbReference type="EMBL" id="LCLS01000016">
    <property type="protein sequence ID" value="KKU21524.1"/>
    <property type="molecule type" value="Genomic_DNA"/>
</dbReference>
<dbReference type="PANTHER" id="PTHR33571:SF14">
    <property type="entry name" value="PROTEIN ADENYLYLTRANSFERASE MJ0435-RELATED"/>
    <property type="match status" value="1"/>
</dbReference>
<dbReference type="Pfam" id="PF01909">
    <property type="entry name" value="NTP_transf_2"/>
    <property type="match status" value="1"/>
</dbReference>
<evidence type="ECO:0000259" key="10">
    <source>
        <dbReference type="Pfam" id="PF01909"/>
    </source>
</evidence>
<evidence type="ECO:0000256" key="9">
    <source>
        <dbReference type="ARBA" id="ARBA00038276"/>
    </source>
</evidence>
<keyword evidence="5" id="KW-0479">Metal-binding</keyword>
<comment type="similarity">
    <text evidence="9">Belongs to the MntA antitoxin family.</text>
</comment>
<comment type="caution">
    <text evidence="11">The sequence shown here is derived from an EMBL/GenBank/DDBJ whole genome shotgun (WGS) entry which is preliminary data.</text>
</comment>
<sequence>MNSNLNQISPKIKEIKKKVVPILKEADVIRSSLFGSVVRGEATKDSDIDMLVELPKEKSLLDLVRLEHKLEEVLGKKVDLVTYNSIHPLLKGYIYRDELRIF</sequence>
<evidence type="ECO:0000256" key="5">
    <source>
        <dbReference type="ARBA" id="ARBA00022723"/>
    </source>
</evidence>
<dbReference type="Proteomes" id="UP000034107">
    <property type="component" value="Unassembled WGS sequence"/>
</dbReference>
<evidence type="ECO:0000256" key="8">
    <source>
        <dbReference type="ARBA" id="ARBA00022842"/>
    </source>
</evidence>
<reference evidence="11 12" key="1">
    <citation type="journal article" date="2015" name="Nature">
        <title>rRNA introns, odd ribosomes, and small enigmatic genomes across a large radiation of phyla.</title>
        <authorList>
            <person name="Brown C.T."/>
            <person name="Hug L.A."/>
            <person name="Thomas B.C."/>
            <person name="Sharon I."/>
            <person name="Castelle C.J."/>
            <person name="Singh A."/>
            <person name="Wilkins M.J."/>
            <person name="Williams K.H."/>
            <person name="Banfield J.F."/>
        </authorList>
    </citation>
    <scope>NUCLEOTIDE SEQUENCE [LARGE SCALE GENOMIC DNA]</scope>
</reference>
<dbReference type="GO" id="GO:0016779">
    <property type="term" value="F:nucleotidyltransferase activity"/>
    <property type="evidence" value="ECO:0007669"/>
    <property type="project" value="UniProtKB-KW"/>
</dbReference>
<comment type="cofactor">
    <cofactor evidence="1">
        <name>Mg(2+)</name>
        <dbReference type="ChEBI" id="CHEBI:18420"/>
    </cofactor>
</comment>
<evidence type="ECO:0000313" key="12">
    <source>
        <dbReference type="Proteomes" id="UP000034107"/>
    </source>
</evidence>
<dbReference type="CDD" id="cd05403">
    <property type="entry name" value="NT_KNTase_like"/>
    <property type="match status" value="1"/>
</dbReference>
<dbReference type="GO" id="GO:0005524">
    <property type="term" value="F:ATP binding"/>
    <property type="evidence" value="ECO:0007669"/>
    <property type="project" value="UniProtKB-KW"/>
</dbReference>
<evidence type="ECO:0000256" key="2">
    <source>
        <dbReference type="ARBA" id="ARBA00022649"/>
    </source>
</evidence>
<keyword evidence="7" id="KW-0067">ATP-binding</keyword>
<organism evidence="11 12">
    <name type="scientific">Candidatus Nomurabacteria bacterium GW2011_GWA1_46_11</name>
    <dbReference type="NCBI Taxonomy" id="1618732"/>
    <lineage>
        <taxon>Bacteria</taxon>
        <taxon>Candidatus Nomuraibacteriota</taxon>
    </lineage>
</organism>
<keyword evidence="4" id="KW-0548">Nucleotidyltransferase</keyword>
<evidence type="ECO:0000256" key="6">
    <source>
        <dbReference type="ARBA" id="ARBA00022741"/>
    </source>
</evidence>
<evidence type="ECO:0000256" key="3">
    <source>
        <dbReference type="ARBA" id="ARBA00022679"/>
    </source>
</evidence>